<proteinExistence type="predicted"/>
<keyword evidence="3" id="KW-1185">Reference proteome</keyword>
<feature type="compositionally biased region" description="Polar residues" evidence="1">
    <location>
        <begin position="221"/>
        <end position="232"/>
    </location>
</feature>
<feature type="compositionally biased region" description="Low complexity" evidence="1">
    <location>
        <begin position="169"/>
        <end position="178"/>
    </location>
</feature>
<organism evidence="2 3">
    <name type="scientific">Orbilia brochopaga</name>
    <dbReference type="NCBI Taxonomy" id="3140254"/>
    <lineage>
        <taxon>Eukaryota</taxon>
        <taxon>Fungi</taxon>
        <taxon>Dikarya</taxon>
        <taxon>Ascomycota</taxon>
        <taxon>Pezizomycotina</taxon>
        <taxon>Orbiliomycetes</taxon>
        <taxon>Orbiliales</taxon>
        <taxon>Orbiliaceae</taxon>
        <taxon>Orbilia</taxon>
    </lineage>
</organism>
<dbReference type="Proteomes" id="UP001375240">
    <property type="component" value="Unassembled WGS sequence"/>
</dbReference>
<evidence type="ECO:0000313" key="3">
    <source>
        <dbReference type="Proteomes" id="UP001375240"/>
    </source>
</evidence>
<evidence type="ECO:0000256" key="1">
    <source>
        <dbReference type="SAM" id="MobiDB-lite"/>
    </source>
</evidence>
<feature type="region of interest" description="Disordered" evidence="1">
    <location>
        <begin position="1"/>
        <end position="232"/>
    </location>
</feature>
<accession>A0AAV9UZC9</accession>
<feature type="compositionally biased region" description="Low complexity" evidence="1">
    <location>
        <begin position="109"/>
        <end position="118"/>
    </location>
</feature>
<name>A0AAV9UZC9_9PEZI</name>
<comment type="caution">
    <text evidence="2">The sequence shown here is derived from an EMBL/GenBank/DDBJ whole genome shotgun (WGS) entry which is preliminary data.</text>
</comment>
<evidence type="ECO:0000313" key="2">
    <source>
        <dbReference type="EMBL" id="KAK6352724.1"/>
    </source>
</evidence>
<protein>
    <submittedName>
        <fullName evidence="2">Uncharacterized protein</fullName>
    </submittedName>
</protein>
<gene>
    <name evidence="2" type="ORF">TWF696_004727</name>
</gene>
<sequence>MPGQAPPFDHTTGTPASIPAAAPNGQGFYSRGRGQGGGGNRSGNHRRRRGNTNSSQPTVPKYGQAAAAGTPYAEGDSDFQPKLPSDTAPAFRFVEKRPRRGKGSHHRGPNAGPAASGSGPPPTGQNGNRPAFPQEHHAQQHHSQRQENAPPARPIRILHPPPRTQLPGASDASAAADIIRTDGSAPVGEHHGAGVNTTITEEAAFSGEDPGLKEEERPSPNIEQQGPGSSTRKFAGIVFPLPEDHQQTPPRELTMEEAIHELSIRELLDTSDVIEPLPKLKHHFEKTAFPGPFTPAANRPDTTSFSSPLTITQTPINPNIDGNGAQHEETPVERFLKIADVTSRYMTERLNEITYNPDLSHRLKADFEVLNAAYNALPFDQGLNPHRVIHNTLTSLKRCLEQRNHDAKVLGALKHMTQTYDMIRTQAIHERWLKGEQAVSTAGMRERYQLGCIAIARSGENLVDTLKWNIRGGDMHVQLFKNDAT</sequence>
<feature type="compositionally biased region" description="Basic residues" evidence="1">
    <location>
        <begin position="97"/>
        <end position="108"/>
    </location>
</feature>
<reference evidence="2 3" key="1">
    <citation type="submission" date="2019-10" db="EMBL/GenBank/DDBJ databases">
        <authorList>
            <person name="Palmer J.M."/>
        </authorList>
    </citation>
    <scope>NUCLEOTIDE SEQUENCE [LARGE SCALE GENOMIC DNA]</scope>
    <source>
        <strain evidence="2 3">TWF696</strain>
    </source>
</reference>
<dbReference type="AlphaFoldDB" id="A0AAV9UZC9"/>
<dbReference type="EMBL" id="JAVHNQ010000003">
    <property type="protein sequence ID" value="KAK6352724.1"/>
    <property type="molecule type" value="Genomic_DNA"/>
</dbReference>